<name>A0A9P6BWG9_9AGAR</name>
<dbReference type="Proteomes" id="UP000807342">
    <property type="component" value="Unassembled WGS sequence"/>
</dbReference>
<evidence type="ECO:0000256" key="1">
    <source>
        <dbReference type="SAM" id="MobiDB-lite"/>
    </source>
</evidence>
<gene>
    <name evidence="2" type="ORF">P691DRAFT_767638</name>
</gene>
<dbReference type="AlphaFoldDB" id="A0A9P6BWG9"/>
<protein>
    <submittedName>
        <fullName evidence="2">Uncharacterized protein</fullName>
    </submittedName>
</protein>
<keyword evidence="3" id="KW-1185">Reference proteome</keyword>
<reference evidence="2" key="1">
    <citation type="submission" date="2020-11" db="EMBL/GenBank/DDBJ databases">
        <authorList>
            <consortium name="DOE Joint Genome Institute"/>
            <person name="Ahrendt S."/>
            <person name="Riley R."/>
            <person name="Andreopoulos W."/>
            <person name="Labutti K."/>
            <person name="Pangilinan J."/>
            <person name="Ruiz-Duenas F.J."/>
            <person name="Barrasa J.M."/>
            <person name="Sanchez-Garcia M."/>
            <person name="Camarero S."/>
            <person name="Miyauchi S."/>
            <person name="Serrano A."/>
            <person name="Linde D."/>
            <person name="Babiker R."/>
            <person name="Drula E."/>
            <person name="Ayuso-Fernandez I."/>
            <person name="Pacheco R."/>
            <person name="Padilla G."/>
            <person name="Ferreira P."/>
            <person name="Barriuso J."/>
            <person name="Kellner H."/>
            <person name="Castanera R."/>
            <person name="Alfaro M."/>
            <person name="Ramirez L."/>
            <person name="Pisabarro A.G."/>
            <person name="Kuo A."/>
            <person name="Tritt A."/>
            <person name="Lipzen A."/>
            <person name="He G."/>
            <person name="Yan M."/>
            <person name="Ng V."/>
            <person name="Cullen D."/>
            <person name="Martin F."/>
            <person name="Rosso M.-N."/>
            <person name="Henrissat B."/>
            <person name="Hibbett D."/>
            <person name="Martinez A.T."/>
            <person name="Grigoriev I.V."/>
        </authorList>
    </citation>
    <scope>NUCLEOTIDE SEQUENCE</scope>
    <source>
        <strain evidence="2">MF-IS2</strain>
    </source>
</reference>
<organism evidence="2 3">
    <name type="scientific">Macrolepiota fuliginosa MF-IS2</name>
    <dbReference type="NCBI Taxonomy" id="1400762"/>
    <lineage>
        <taxon>Eukaryota</taxon>
        <taxon>Fungi</taxon>
        <taxon>Dikarya</taxon>
        <taxon>Basidiomycota</taxon>
        <taxon>Agaricomycotina</taxon>
        <taxon>Agaricomycetes</taxon>
        <taxon>Agaricomycetidae</taxon>
        <taxon>Agaricales</taxon>
        <taxon>Agaricineae</taxon>
        <taxon>Agaricaceae</taxon>
        <taxon>Macrolepiota</taxon>
    </lineage>
</organism>
<comment type="caution">
    <text evidence="2">The sequence shown here is derived from an EMBL/GenBank/DDBJ whole genome shotgun (WGS) entry which is preliminary data.</text>
</comment>
<evidence type="ECO:0000313" key="3">
    <source>
        <dbReference type="Proteomes" id="UP000807342"/>
    </source>
</evidence>
<dbReference type="EMBL" id="MU152456">
    <property type="protein sequence ID" value="KAF9440528.1"/>
    <property type="molecule type" value="Genomic_DNA"/>
</dbReference>
<sequence length="104" mass="11271">MSSADRGTAGRGSGVGEGCYPSHVGGVQQISEGTGQELELGIDRGAYLRVILREIPSRDYRLIVGQDFDSARVSNNLGRGEHHMTAVEWFCLLLRTTSGSFVTR</sequence>
<accession>A0A9P6BWG9</accession>
<evidence type="ECO:0000313" key="2">
    <source>
        <dbReference type="EMBL" id="KAF9440528.1"/>
    </source>
</evidence>
<feature type="region of interest" description="Disordered" evidence="1">
    <location>
        <begin position="1"/>
        <end position="20"/>
    </location>
</feature>
<proteinExistence type="predicted"/>